<evidence type="ECO:0000256" key="1">
    <source>
        <dbReference type="SAM" id="Coils"/>
    </source>
</evidence>
<protein>
    <submittedName>
        <fullName evidence="2">Uncharacterized protein</fullName>
    </submittedName>
</protein>
<organism evidence="2 3">
    <name type="scientific">Genlisea aurea</name>
    <dbReference type="NCBI Taxonomy" id="192259"/>
    <lineage>
        <taxon>Eukaryota</taxon>
        <taxon>Viridiplantae</taxon>
        <taxon>Streptophyta</taxon>
        <taxon>Embryophyta</taxon>
        <taxon>Tracheophyta</taxon>
        <taxon>Spermatophyta</taxon>
        <taxon>Magnoliopsida</taxon>
        <taxon>eudicotyledons</taxon>
        <taxon>Gunneridae</taxon>
        <taxon>Pentapetalae</taxon>
        <taxon>asterids</taxon>
        <taxon>lamiids</taxon>
        <taxon>Lamiales</taxon>
        <taxon>Lentibulariaceae</taxon>
        <taxon>Genlisea</taxon>
    </lineage>
</organism>
<proteinExistence type="predicted"/>
<dbReference type="OrthoDB" id="1910495at2759"/>
<keyword evidence="3" id="KW-1185">Reference proteome</keyword>
<accession>S8CQ24</accession>
<reference evidence="2 3" key="1">
    <citation type="journal article" date="2013" name="BMC Genomics">
        <title>The miniature genome of a carnivorous plant Genlisea aurea contains a low number of genes and short non-coding sequences.</title>
        <authorList>
            <person name="Leushkin E.V."/>
            <person name="Sutormin R.A."/>
            <person name="Nabieva E.R."/>
            <person name="Penin A.A."/>
            <person name="Kondrashov A.S."/>
            <person name="Logacheva M.D."/>
        </authorList>
    </citation>
    <scope>NUCLEOTIDE SEQUENCE [LARGE SCALE GENOMIC DNA]</scope>
</reference>
<dbReference type="Proteomes" id="UP000015453">
    <property type="component" value="Unassembled WGS sequence"/>
</dbReference>
<evidence type="ECO:0000313" key="3">
    <source>
        <dbReference type="Proteomes" id="UP000015453"/>
    </source>
</evidence>
<keyword evidence="1" id="KW-0175">Coiled coil</keyword>
<dbReference type="EMBL" id="AUSU01003396">
    <property type="protein sequence ID" value="EPS66926.1"/>
    <property type="molecule type" value="Genomic_DNA"/>
</dbReference>
<gene>
    <name evidence="2" type="ORF">M569_07851</name>
</gene>
<dbReference type="AlphaFoldDB" id="S8CQ24"/>
<dbReference type="PANTHER" id="PTHR35477">
    <property type="entry name" value="OS06G0728500 PROTEIN"/>
    <property type="match status" value="1"/>
</dbReference>
<dbReference type="PANTHER" id="PTHR35477:SF1">
    <property type="entry name" value="OS06G0728500 PROTEIN"/>
    <property type="match status" value="1"/>
</dbReference>
<comment type="caution">
    <text evidence="2">The sequence shown here is derived from an EMBL/GenBank/DDBJ whole genome shotgun (WGS) entry which is preliminary data.</text>
</comment>
<name>S8CQ24_9LAMI</name>
<feature type="coiled-coil region" evidence="1">
    <location>
        <begin position="77"/>
        <end position="104"/>
    </location>
</feature>
<sequence>MNTSNCGGDVNHFDSDALLPPRKRLLAGLKRQSSDVTVPSTSHVGGDFEFTARFNSSLKGRLADPRFSNDDIVEASKSDAIEAAKNAELARARAETKAAKAAKAMAAARSALDLVAILSERAAKREKSEKKD</sequence>
<evidence type="ECO:0000313" key="2">
    <source>
        <dbReference type="EMBL" id="EPS66926.1"/>
    </source>
</evidence>